<comment type="caution">
    <text evidence="8">The sequence shown here is derived from an EMBL/GenBank/DDBJ whole genome shotgun (WGS) entry which is preliminary data.</text>
</comment>
<dbReference type="InterPro" id="IPR041995">
    <property type="entry name" value="KOW_KIN17"/>
</dbReference>
<evidence type="ECO:0000256" key="3">
    <source>
        <dbReference type="ARBA" id="ARBA00022771"/>
    </source>
</evidence>
<keyword evidence="3" id="KW-0863">Zinc-finger</keyword>
<dbReference type="OrthoDB" id="10266249at2759"/>
<proteinExistence type="inferred from homology"/>
<evidence type="ECO:0000256" key="5">
    <source>
        <dbReference type="SAM" id="Coils"/>
    </source>
</evidence>
<dbReference type="Pfam" id="PF25095">
    <property type="entry name" value="C2H2-zf_KIN17"/>
    <property type="match status" value="1"/>
</dbReference>
<keyword evidence="9" id="KW-1185">Reference proteome</keyword>
<evidence type="ECO:0000256" key="1">
    <source>
        <dbReference type="ARBA" id="ARBA00008517"/>
    </source>
</evidence>
<dbReference type="AlphaFoldDB" id="A0A9W7GQ90"/>
<dbReference type="InterPro" id="IPR056767">
    <property type="entry name" value="C2H2-Znf_KIN17"/>
</dbReference>
<feature type="coiled-coil region" evidence="5">
    <location>
        <begin position="145"/>
        <end position="183"/>
    </location>
</feature>
<dbReference type="EMBL" id="BRYA01000443">
    <property type="protein sequence ID" value="GMI48921.1"/>
    <property type="molecule type" value="Genomic_DNA"/>
</dbReference>
<dbReference type="SMART" id="SM01253">
    <property type="entry name" value="Kin17_mid"/>
    <property type="match status" value="1"/>
</dbReference>
<dbReference type="PROSITE" id="PS00028">
    <property type="entry name" value="ZINC_FINGER_C2H2_1"/>
    <property type="match status" value="1"/>
</dbReference>
<dbReference type="GO" id="GO:0006974">
    <property type="term" value="P:DNA damage response"/>
    <property type="evidence" value="ECO:0007669"/>
    <property type="project" value="TreeGrafter"/>
</dbReference>
<evidence type="ECO:0000313" key="9">
    <source>
        <dbReference type="Proteomes" id="UP001165065"/>
    </source>
</evidence>
<gene>
    <name evidence="8" type="ORF">TrCOL_g1812</name>
</gene>
<dbReference type="GO" id="GO:0003690">
    <property type="term" value="F:double-stranded DNA binding"/>
    <property type="evidence" value="ECO:0007669"/>
    <property type="project" value="TreeGrafter"/>
</dbReference>
<feature type="domain" description="C2H2-type" evidence="7">
    <location>
        <begin position="28"/>
        <end position="50"/>
    </location>
</feature>
<organism evidence="8 9">
    <name type="scientific">Triparma columacea</name>
    <dbReference type="NCBI Taxonomy" id="722753"/>
    <lineage>
        <taxon>Eukaryota</taxon>
        <taxon>Sar</taxon>
        <taxon>Stramenopiles</taxon>
        <taxon>Ochrophyta</taxon>
        <taxon>Bolidophyceae</taxon>
        <taxon>Parmales</taxon>
        <taxon>Triparmaceae</taxon>
        <taxon>Triparma</taxon>
    </lineage>
</organism>
<keyword evidence="2" id="KW-0479">Metal-binding</keyword>
<dbReference type="FunFam" id="1.10.10.2030:FF:000001">
    <property type="entry name" value="DNA/RNA-binding protein KIN17, putative"/>
    <property type="match status" value="1"/>
</dbReference>
<evidence type="ECO:0000256" key="4">
    <source>
        <dbReference type="ARBA" id="ARBA00022833"/>
    </source>
</evidence>
<feature type="region of interest" description="Disordered" evidence="6">
    <location>
        <begin position="214"/>
        <end position="288"/>
    </location>
</feature>
<keyword evidence="4" id="KW-0862">Zinc</keyword>
<dbReference type="PANTHER" id="PTHR12805:SF0">
    <property type="entry name" value="DNA_RNA-BINDING PROTEIN KIN17"/>
    <property type="match status" value="1"/>
</dbReference>
<evidence type="ECO:0000256" key="6">
    <source>
        <dbReference type="SAM" id="MobiDB-lite"/>
    </source>
</evidence>
<comment type="similarity">
    <text evidence="1">Belongs to the KIN17 family.</text>
</comment>
<dbReference type="InterPro" id="IPR014722">
    <property type="entry name" value="Rib_uL2_dom2"/>
</dbReference>
<dbReference type="InterPro" id="IPR019447">
    <property type="entry name" value="DNA/RNA-bd_Kin17_WH-like_dom"/>
</dbReference>
<sequence length="414" mass="46820">MGKAEKGSAKDIANRAKARGLGKLQYYCQMCAKQCRDANGFKCHQTSASHLKMMSILRDSGQKVVDDFSVEFEESYVETLRRRHGVKRVNANNVYQEVIADKHHIHMNATQWETLTSFVQYLGKKGSVIVEEDERGWFVQYIDRSEGTIKKKAALEERMRAEKEEEEKERRKLERRIREAAKMGDAEVKEATGIDKGKKVESVKVGGAGGGVKRKLLDGGFKMGGGEEKKSKPSSSGGAGGSNSAKPMSALDRIMEENRAKKEKEEETKRAKEAKREEEEERRIRREKREKKGKKKDYWLRKGIVVKVINKKLEGGKFYKAKGVVREVVDKYAGRVEIMGEGEKEESVEVILDQDDLETVVPKVGKEVVVVNGYGRGETAVVKEILEKEFKARLVLVEDGEVVDVDYEGFSKKF</sequence>
<dbReference type="Pfam" id="PF25092">
    <property type="entry name" value="SH3_KIN17_C"/>
    <property type="match status" value="1"/>
</dbReference>
<evidence type="ECO:0000256" key="2">
    <source>
        <dbReference type="ARBA" id="ARBA00022723"/>
    </source>
</evidence>
<dbReference type="Pfam" id="PF18131">
    <property type="entry name" value="KN17_SH3"/>
    <property type="match status" value="1"/>
</dbReference>
<keyword evidence="5" id="KW-0175">Coiled coil</keyword>
<dbReference type="InterPro" id="IPR041330">
    <property type="entry name" value="KN17_SH3"/>
</dbReference>
<dbReference type="PANTHER" id="PTHR12805">
    <property type="entry name" value="KIN17 KIN, ANTIGENIC DETERMINANT OF RECA PROTEIN HOMOLOG"/>
    <property type="match status" value="1"/>
</dbReference>
<dbReference type="InterPro" id="IPR036236">
    <property type="entry name" value="Znf_C2H2_sf"/>
</dbReference>
<dbReference type="InterPro" id="IPR013087">
    <property type="entry name" value="Znf_C2H2_type"/>
</dbReference>
<evidence type="ECO:0000259" key="7">
    <source>
        <dbReference type="PROSITE" id="PS00028"/>
    </source>
</evidence>
<dbReference type="GO" id="GO:0008270">
    <property type="term" value="F:zinc ion binding"/>
    <property type="evidence" value="ECO:0007669"/>
    <property type="project" value="UniProtKB-KW"/>
</dbReference>
<dbReference type="Gene3D" id="2.30.30.30">
    <property type="match status" value="1"/>
</dbReference>
<protein>
    <recommendedName>
        <fullName evidence="7">C2H2-type domain-containing protein</fullName>
    </recommendedName>
</protein>
<dbReference type="InterPro" id="IPR037321">
    <property type="entry name" value="KIN17-like"/>
</dbReference>
<dbReference type="Proteomes" id="UP001165065">
    <property type="component" value="Unassembled WGS sequence"/>
</dbReference>
<dbReference type="GO" id="GO:0005634">
    <property type="term" value="C:nucleus"/>
    <property type="evidence" value="ECO:0007669"/>
    <property type="project" value="TreeGrafter"/>
</dbReference>
<evidence type="ECO:0000313" key="8">
    <source>
        <dbReference type="EMBL" id="GMI48921.1"/>
    </source>
</evidence>
<dbReference type="Gene3D" id="2.30.30.140">
    <property type="match status" value="1"/>
</dbReference>
<accession>A0A9W7GQ90</accession>
<dbReference type="Gene3D" id="1.10.10.2030">
    <property type="entry name" value="DNA/RNA-binding protein Kin17, conserved domain"/>
    <property type="match status" value="1"/>
</dbReference>
<reference evidence="9" key="1">
    <citation type="journal article" date="2023" name="Commun. Biol.">
        <title>Genome analysis of Parmales, the sister group of diatoms, reveals the evolutionary specialization of diatoms from phago-mixotrophs to photoautotrophs.</title>
        <authorList>
            <person name="Ban H."/>
            <person name="Sato S."/>
            <person name="Yoshikawa S."/>
            <person name="Yamada K."/>
            <person name="Nakamura Y."/>
            <person name="Ichinomiya M."/>
            <person name="Sato N."/>
            <person name="Blanc-Mathieu R."/>
            <person name="Endo H."/>
            <person name="Kuwata A."/>
            <person name="Ogata H."/>
        </authorList>
    </citation>
    <scope>NUCLEOTIDE SEQUENCE [LARGE SCALE GENOMIC DNA]</scope>
</reference>
<name>A0A9W7GQ90_9STRA</name>
<feature type="compositionally biased region" description="Basic and acidic residues" evidence="6">
    <location>
        <begin position="253"/>
        <end position="284"/>
    </location>
</feature>
<dbReference type="GO" id="GO:0006260">
    <property type="term" value="P:DNA replication"/>
    <property type="evidence" value="ECO:0007669"/>
    <property type="project" value="TreeGrafter"/>
</dbReference>
<dbReference type="SUPFAM" id="SSF57667">
    <property type="entry name" value="beta-beta-alpha zinc fingers"/>
    <property type="match status" value="1"/>
</dbReference>
<dbReference type="InterPro" id="IPR038254">
    <property type="entry name" value="KIN17_WH-like_sf"/>
</dbReference>
<dbReference type="Pfam" id="PF10357">
    <property type="entry name" value="WH_KIN17"/>
    <property type="match status" value="1"/>
</dbReference>